<evidence type="ECO:0000313" key="1">
    <source>
        <dbReference type="EMBL" id="MPC89619.1"/>
    </source>
</evidence>
<organism evidence="1 2">
    <name type="scientific">Portunus trituberculatus</name>
    <name type="common">Swimming crab</name>
    <name type="synonym">Neptunus trituberculatus</name>
    <dbReference type="NCBI Taxonomy" id="210409"/>
    <lineage>
        <taxon>Eukaryota</taxon>
        <taxon>Metazoa</taxon>
        <taxon>Ecdysozoa</taxon>
        <taxon>Arthropoda</taxon>
        <taxon>Crustacea</taxon>
        <taxon>Multicrustacea</taxon>
        <taxon>Malacostraca</taxon>
        <taxon>Eumalacostraca</taxon>
        <taxon>Eucarida</taxon>
        <taxon>Decapoda</taxon>
        <taxon>Pleocyemata</taxon>
        <taxon>Brachyura</taxon>
        <taxon>Eubrachyura</taxon>
        <taxon>Portunoidea</taxon>
        <taxon>Portunidae</taxon>
        <taxon>Portuninae</taxon>
        <taxon>Portunus</taxon>
    </lineage>
</organism>
<gene>
    <name evidence="1" type="ORF">E2C01_084573</name>
</gene>
<sequence length="56" mass="5850">MTFSGINGAKVIQRCSIMNTVTTTTAPATSPSLPPFITTSTTDLSTLMFIPTIITG</sequence>
<dbReference type="EMBL" id="VSRR010081631">
    <property type="protein sequence ID" value="MPC89619.1"/>
    <property type="molecule type" value="Genomic_DNA"/>
</dbReference>
<protein>
    <submittedName>
        <fullName evidence="1">Uncharacterized protein</fullName>
    </submittedName>
</protein>
<proteinExistence type="predicted"/>
<dbReference type="AlphaFoldDB" id="A0A5B7J4K5"/>
<accession>A0A5B7J4K5</accession>
<evidence type="ECO:0000313" key="2">
    <source>
        <dbReference type="Proteomes" id="UP000324222"/>
    </source>
</evidence>
<dbReference type="Proteomes" id="UP000324222">
    <property type="component" value="Unassembled WGS sequence"/>
</dbReference>
<keyword evidence="2" id="KW-1185">Reference proteome</keyword>
<name>A0A5B7J4K5_PORTR</name>
<reference evidence="1 2" key="1">
    <citation type="submission" date="2019-05" db="EMBL/GenBank/DDBJ databases">
        <title>Another draft genome of Portunus trituberculatus and its Hox gene families provides insights of decapod evolution.</title>
        <authorList>
            <person name="Jeong J.-H."/>
            <person name="Song I."/>
            <person name="Kim S."/>
            <person name="Choi T."/>
            <person name="Kim D."/>
            <person name="Ryu S."/>
            <person name="Kim W."/>
        </authorList>
    </citation>
    <scope>NUCLEOTIDE SEQUENCE [LARGE SCALE GENOMIC DNA]</scope>
    <source>
        <tissue evidence="1">Muscle</tissue>
    </source>
</reference>
<comment type="caution">
    <text evidence="1">The sequence shown here is derived from an EMBL/GenBank/DDBJ whole genome shotgun (WGS) entry which is preliminary data.</text>
</comment>